<organism evidence="2 3">
    <name type="scientific">Actinomadura verrucosospora</name>
    <dbReference type="NCBI Taxonomy" id="46165"/>
    <lineage>
        <taxon>Bacteria</taxon>
        <taxon>Bacillati</taxon>
        <taxon>Actinomycetota</taxon>
        <taxon>Actinomycetes</taxon>
        <taxon>Streptosporangiales</taxon>
        <taxon>Thermomonosporaceae</taxon>
        <taxon>Actinomadura</taxon>
    </lineage>
</organism>
<evidence type="ECO:0000313" key="2">
    <source>
        <dbReference type="EMBL" id="QKG27224.1"/>
    </source>
</evidence>
<feature type="compositionally biased region" description="Low complexity" evidence="1">
    <location>
        <begin position="121"/>
        <end position="135"/>
    </location>
</feature>
<evidence type="ECO:0000313" key="3">
    <source>
        <dbReference type="Proteomes" id="UP000501240"/>
    </source>
</evidence>
<feature type="compositionally biased region" description="Low complexity" evidence="1">
    <location>
        <begin position="96"/>
        <end position="110"/>
    </location>
</feature>
<sequence length="150" mass="16180">MPYGSLDGRPDRRGDRIGRRGDIRNRYPAPDKLSFRGSAPRLERSLLTVTGTVSVLQLMCFSRPRLGSLPAVTRVLSMTGAISSMGMPNMSCRTNATSRPARPSRRSAPPARDRRTRRARQGPAAGPPAGSRPAACTSAACPGRPSRPPW</sequence>
<feature type="region of interest" description="Disordered" evidence="1">
    <location>
        <begin position="83"/>
        <end position="150"/>
    </location>
</feature>
<gene>
    <name evidence="2" type="ORF">ACTIVE_8877</name>
</gene>
<keyword evidence="3" id="KW-1185">Reference proteome</keyword>
<feature type="region of interest" description="Disordered" evidence="1">
    <location>
        <begin position="1"/>
        <end position="36"/>
    </location>
</feature>
<feature type="compositionally biased region" description="Basic and acidic residues" evidence="1">
    <location>
        <begin position="8"/>
        <end position="25"/>
    </location>
</feature>
<dbReference type="AlphaFoldDB" id="A0A7D4A7U1"/>
<name>A0A7D4A7U1_ACTVE</name>
<dbReference type="Proteomes" id="UP000501240">
    <property type="component" value="Chromosome"/>
</dbReference>
<proteinExistence type="predicted"/>
<accession>A0A7D4A7U1</accession>
<reference evidence="2 3" key="1">
    <citation type="submission" date="2020-05" db="EMBL/GenBank/DDBJ databases">
        <title>Actinomadura verrucosospora NRRL-B18236 (PFL_A860) Genome sequencing and assembly.</title>
        <authorList>
            <person name="Samborskyy M."/>
        </authorList>
    </citation>
    <scope>NUCLEOTIDE SEQUENCE [LARGE SCALE GENOMIC DNA]</scope>
    <source>
        <strain evidence="2 3">NRRL:B18236</strain>
    </source>
</reference>
<evidence type="ECO:0000256" key="1">
    <source>
        <dbReference type="SAM" id="MobiDB-lite"/>
    </source>
</evidence>
<protein>
    <submittedName>
        <fullName evidence="2">Uncharacterized protein</fullName>
    </submittedName>
</protein>
<dbReference type="EMBL" id="CP053892">
    <property type="protein sequence ID" value="QKG27224.1"/>
    <property type="molecule type" value="Genomic_DNA"/>
</dbReference>